<feature type="transmembrane region" description="Helical" evidence="1">
    <location>
        <begin position="448"/>
        <end position="466"/>
    </location>
</feature>
<dbReference type="RefSeq" id="WP_085010121.1">
    <property type="nucleotide sequence ID" value="NZ_NAAD01000007.1"/>
</dbReference>
<gene>
    <name evidence="2" type="ORF">B5V00_07335</name>
</gene>
<accession>A0A1X0Y697</accession>
<dbReference type="SUPFAM" id="SSF82693">
    <property type="entry name" value="Multidrug efflux transporter AcrB pore domain, PN1, PN2, PC1 and PC2 subdomains"/>
    <property type="match status" value="2"/>
</dbReference>
<dbReference type="SUPFAM" id="SSF82866">
    <property type="entry name" value="Multidrug efflux transporter AcrB transmembrane domain"/>
    <property type="match status" value="2"/>
</dbReference>
<feature type="transmembrane region" description="Helical" evidence="1">
    <location>
        <begin position="376"/>
        <end position="398"/>
    </location>
</feature>
<dbReference type="Gene3D" id="3.30.2090.10">
    <property type="entry name" value="Multidrug efflux transporter AcrB TolC docking domain, DN and DC subdomains"/>
    <property type="match status" value="2"/>
</dbReference>
<dbReference type="Gene3D" id="3.30.70.1430">
    <property type="entry name" value="Multidrug efflux transporter AcrB pore domain"/>
    <property type="match status" value="2"/>
</dbReference>
<dbReference type="Gene3D" id="3.30.70.1440">
    <property type="entry name" value="Multidrug efflux transporter AcrB pore domain"/>
    <property type="match status" value="1"/>
</dbReference>
<keyword evidence="1" id="KW-1133">Transmembrane helix</keyword>
<dbReference type="Pfam" id="PF00873">
    <property type="entry name" value="ACR_tran"/>
    <property type="match status" value="1"/>
</dbReference>
<dbReference type="PANTHER" id="PTHR32063:SF18">
    <property type="entry name" value="CATION EFFLUX SYSTEM PROTEIN"/>
    <property type="match status" value="1"/>
</dbReference>
<keyword evidence="3" id="KW-1185">Reference proteome</keyword>
<dbReference type="PANTHER" id="PTHR32063">
    <property type="match status" value="1"/>
</dbReference>
<evidence type="ECO:0000313" key="3">
    <source>
        <dbReference type="Proteomes" id="UP000193136"/>
    </source>
</evidence>
<feature type="transmembrane region" description="Helical" evidence="1">
    <location>
        <begin position="901"/>
        <end position="921"/>
    </location>
</feature>
<name>A0A1X0Y697_9BACT</name>
<feature type="transmembrane region" description="Helical" evidence="1">
    <location>
        <begin position="537"/>
        <end position="556"/>
    </location>
</feature>
<feature type="transmembrane region" description="Helical" evidence="1">
    <location>
        <begin position="969"/>
        <end position="988"/>
    </location>
</feature>
<dbReference type="AlphaFoldDB" id="A0A1X0Y697"/>
<feature type="transmembrane region" description="Helical" evidence="1">
    <location>
        <begin position="994"/>
        <end position="1025"/>
    </location>
</feature>
<organism evidence="2 3">
    <name type="scientific">Geothermobacter hydrogeniphilus</name>
    <dbReference type="NCBI Taxonomy" id="1969733"/>
    <lineage>
        <taxon>Bacteria</taxon>
        <taxon>Pseudomonadati</taxon>
        <taxon>Thermodesulfobacteriota</taxon>
        <taxon>Desulfuromonadia</taxon>
        <taxon>Desulfuromonadales</taxon>
        <taxon>Geothermobacteraceae</taxon>
        <taxon>Geothermobacter</taxon>
    </lineage>
</organism>
<feature type="transmembrane region" description="Helical" evidence="1">
    <location>
        <begin position="351"/>
        <end position="369"/>
    </location>
</feature>
<dbReference type="InterPro" id="IPR027463">
    <property type="entry name" value="AcrB_DN_DC_subdom"/>
</dbReference>
<sequence>MSLAKLAIEKKAVSYFATALLVVAGIASFFSLGQLEDPEFSIKTAVIVTQYPGASAEEVELEVTDRIELALQQLKTVDYLKSFSAPGYSQIWVNIKPDIWSEQLRQVWDEMRRKVREVENQLPPGAGRPVVNDDFGDVYGLLMAITGDGFSYAEMETAAKNLKKELSLVKGVARVELWGVQPKVIYLETSETQLSQFGLSDASVINTLKQQNMVVDAGYVDVQNERLRITPTGEFTSPEDIANLTIHPSLVDRLQNFEKGLSQTGTDEMIRIRDIGTVHTGYQDPPATMMKLNGQPAIALSITNVSGANIVDVGKAVDKRLAELEADLPIGLDLHHVHWMSDIVDTSVKGFFINLAEAVAIVLIVLAVSMGWRMGVLIGLDLILTILGTMIVMAIMGIDLQRMSLGALVIALGMMVDNSIVVADGFVVRRQQGMERVQAAIEAARAPAMPLLGATIIAVMAFYPIGGSKESTGEYCLSLFQVVGISLLFSWVISMTLTPIKCLDMLPDPKMNEPGQDAYGGKLFTIYRGLLEKAIRFRLPFMAGMIGLLVLSIVGFKNVDRTFFPDSSMSKFMIDYYAPQGTSIYNVAENLDILQKKLLEDDRVESVAAFIGAGPPRFYLPVEPESADPSYGQLIVNLNNFRQIDGLIRELTPWVADHYPNALVQMQKYGVGVVQAWKFQFRISGPAIADTDVLRGLADQVLDILRQEPLVAAMQTDWRQMKPILVPVYNQERARLAGVSREDLANATKRAFDGRPIGLYREQDNLLPIILRHTEEDRDNVESFDVLQVQPAFSTSTIPLAQLVDGVELRWENAKIWRRDRRRTITVQANPVLGVTLPTLLARVQDKIEAIKMPPGYSWAWGGEPEDSAKSQKALLPGVVPAVGIILFIIIALFNAFRPPLVILLTIPFALVGITAGLLTFKAAFGFMALLGAMSLAGMMIKNAIVLLDEVNIQLADGKSQYDAIMMAAISRLRPVVLAAATTVLGVIPLLQDVFWVSMAVTIMAGLAFGTVLTMLVVPVLYCIFFKVPSPEKNS</sequence>
<feature type="transmembrane region" description="Helical" evidence="1">
    <location>
        <begin position="12"/>
        <end position="32"/>
    </location>
</feature>
<evidence type="ECO:0000313" key="2">
    <source>
        <dbReference type="EMBL" id="ORJ60639.1"/>
    </source>
</evidence>
<dbReference type="SUPFAM" id="SSF82714">
    <property type="entry name" value="Multidrug efflux transporter AcrB TolC docking domain, DN and DC subdomains"/>
    <property type="match status" value="2"/>
</dbReference>
<feature type="transmembrane region" description="Helical" evidence="1">
    <location>
        <begin position="927"/>
        <end position="948"/>
    </location>
</feature>
<dbReference type="Proteomes" id="UP000193136">
    <property type="component" value="Unassembled WGS sequence"/>
</dbReference>
<reference evidence="2 3" key="1">
    <citation type="submission" date="2017-03" db="EMBL/GenBank/DDBJ databases">
        <title>Genome sequence of Geothermobacter sp. EPR-M, Deep-Sea Iron Reducer.</title>
        <authorList>
            <person name="Tully B."/>
            <person name="Savalia P."/>
            <person name="Abuyen K."/>
            <person name="Baughan C."/>
            <person name="Romero E."/>
            <person name="Ronkowski C."/>
            <person name="Torres B."/>
            <person name="Tremblay J."/>
            <person name="Trujillo A."/>
            <person name="Tyler M."/>
            <person name="Perez-Rodriguez I."/>
            <person name="Amend J."/>
        </authorList>
    </citation>
    <scope>NUCLEOTIDE SEQUENCE [LARGE SCALE GENOMIC DNA]</scope>
    <source>
        <strain evidence="2 3">EPR-M</strain>
    </source>
</reference>
<feature type="transmembrane region" description="Helical" evidence="1">
    <location>
        <begin position="404"/>
        <end position="427"/>
    </location>
</feature>
<dbReference type="EMBL" id="NAAD01000007">
    <property type="protein sequence ID" value="ORJ60639.1"/>
    <property type="molecule type" value="Genomic_DNA"/>
</dbReference>
<dbReference type="InterPro" id="IPR001036">
    <property type="entry name" value="Acrflvin-R"/>
</dbReference>
<dbReference type="GO" id="GO:0042910">
    <property type="term" value="F:xenobiotic transmembrane transporter activity"/>
    <property type="evidence" value="ECO:0007669"/>
    <property type="project" value="TreeGrafter"/>
</dbReference>
<dbReference type="GO" id="GO:0005886">
    <property type="term" value="C:plasma membrane"/>
    <property type="evidence" value="ECO:0007669"/>
    <property type="project" value="TreeGrafter"/>
</dbReference>
<dbReference type="PRINTS" id="PR00702">
    <property type="entry name" value="ACRIFLAVINRP"/>
</dbReference>
<proteinExistence type="predicted"/>
<dbReference type="STRING" id="1969733.B5V00_07335"/>
<dbReference type="OrthoDB" id="9807612at2"/>
<comment type="caution">
    <text evidence="2">The sequence shown here is derived from an EMBL/GenBank/DDBJ whole genome shotgun (WGS) entry which is preliminary data.</text>
</comment>
<protein>
    <submittedName>
        <fullName evidence="2">RND transporter permease</fullName>
    </submittedName>
</protein>
<dbReference type="Gene3D" id="3.30.70.1320">
    <property type="entry name" value="Multidrug efflux transporter AcrB pore domain like"/>
    <property type="match status" value="1"/>
</dbReference>
<feature type="transmembrane region" description="Helical" evidence="1">
    <location>
        <begin position="478"/>
        <end position="500"/>
    </location>
</feature>
<keyword evidence="1" id="KW-0472">Membrane</keyword>
<dbReference type="Gene3D" id="1.20.1640.10">
    <property type="entry name" value="Multidrug efflux transporter AcrB transmembrane domain"/>
    <property type="match status" value="2"/>
</dbReference>
<feature type="transmembrane region" description="Helical" evidence="1">
    <location>
        <begin position="874"/>
        <end position="894"/>
    </location>
</feature>
<evidence type="ECO:0000256" key="1">
    <source>
        <dbReference type="SAM" id="Phobius"/>
    </source>
</evidence>
<keyword evidence="1" id="KW-0812">Transmembrane</keyword>